<dbReference type="OrthoDB" id="2106152at2759"/>
<organism evidence="2 3">
    <name type="scientific">Exidia glandulosa HHB12029</name>
    <dbReference type="NCBI Taxonomy" id="1314781"/>
    <lineage>
        <taxon>Eukaryota</taxon>
        <taxon>Fungi</taxon>
        <taxon>Dikarya</taxon>
        <taxon>Basidiomycota</taxon>
        <taxon>Agaricomycotina</taxon>
        <taxon>Agaricomycetes</taxon>
        <taxon>Auriculariales</taxon>
        <taxon>Exidiaceae</taxon>
        <taxon>Exidia</taxon>
    </lineage>
</organism>
<feature type="region of interest" description="Disordered" evidence="1">
    <location>
        <begin position="174"/>
        <end position="196"/>
    </location>
</feature>
<evidence type="ECO:0000313" key="2">
    <source>
        <dbReference type="EMBL" id="KZV94666.1"/>
    </source>
</evidence>
<keyword evidence="3" id="KW-1185">Reference proteome</keyword>
<dbReference type="PANTHER" id="PTHR40470:SF1">
    <property type="entry name" value="PHYTANOYL-COA DIOXYGENASE FAMILY PROTEIN (AFU_ORTHOLOGUE AFUA_2G15850)"/>
    <property type="match status" value="1"/>
</dbReference>
<reference evidence="2 3" key="1">
    <citation type="journal article" date="2016" name="Mol. Biol. Evol.">
        <title>Comparative Genomics of Early-Diverging Mushroom-Forming Fungi Provides Insights into the Origins of Lignocellulose Decay Capabilities.</title>
        <authorList>
            <person name="Nagy L.G."/>
            <person name="Riley R."/>
            <person name="Tritt A."/>
            <person name="Adam C."/>
            <person name="Daum C."/>
            <person name="Floudas D."/>
            <person name="Sun H."/>
            <person name="Yadav J.S."/>
            <person name="Pangilinan J."/>
            <person name="Larsson K.H."/>
            <person name="Matsuura K."/>
            <person name="Barry K."/>
            <person name="Labutti K."/>
            <person name="Kuo R."/>
            <person name="Ohm R.A."/>
            <person name="Bhattacharya S.S."/>
            <person name="Shirouzu T."/>
            <person name="Yoshinaga Y."/>
            <person name="Martin F.M."/>
            <person name="Grigoriev I.V."/>
            <person name="Hibbett D.S."/>
        </authorList>
    </citation>
    <scope>NUCLEOTIDE SEQUENCE [LARGE SCALE GENOMIC DNA]</scope>
    <source>
        <strain evidence="2 3">HHB12029</strain>
    </source>
</reference>
<dbReference type="AlphaFoldDB" id="A0A165JCZ0"/>
<name>A0A165JCZ0_EXIGL</name>
<evidence type="ECO:0000313" key="3">
    <source>
        <dbReference type="Proteomes" id="UP000077266"/>
    </source>
</evidence>
<proteinExistence type="predicted"/>
<dbReference type="Gene3D" id="2.60.120.620">
    <property type="entry name" value="q2cbj1_9rhob like domain"/>
    <property type="match status" value="1"/>
</dbReference>
<dbReference type="SUPFAM" id="SSF51197">
    <property type="entry name" value="Clavaminate synthase-like"/>
    <property type="match status" value="1"/>
</dbReference>
<dbReference type="Proteomes" id="UP000077266">
    <property type="component" value="Unassembled WGS sequence"/>
</dbReference>
<dbReference type="InParanoid" id="A0A165JCZ0"/>
<feature type="non-terminal residue" evidence="2">
    <location>
        <position position="1"/>
    </location>
</feature>
<sequence>MTLTEANLKERYDTDGFVVVQGLIPDDQLPILEAACARAVAKTRAGEWPHRRTVGKQFPPFDTTSQQPDVWGVQHLMHPDLAEPEFAKWYSGDLLCGVAKALLQCEDKDLQMELFNLLINPDAHDFALRWHRDDVRETASSEEEVEALSKWHHGVQWNTALFDDASLFVVPGSHSVPRTGEQRAQSSTMDPPEDPMTMPGVLQVSLKRGDTVFYNNNILHCATYSKDTPRVTLHGCMGDARGGSTRARNILQHSLEWMREDRFSSSLQGRSRSMWERLMKMDETARGDGASMGYSLAG</sequence>
<evidence type="ECO:0000256" key="1">
    <source>
        <dbReference type="SAM" id="MobiDB-lite"/>
    </source>
</evidence>
<gene>
    <name evidence="2" type="ORF">EXIGLDRAFT_834866</name>
</gene>
<protein>
    <recommendedName>
        <fullName evidence="4">Phytanoyl-CoA dioxygenase</fullName>
    </recommendedName>
</protein>
<dbReference type="PANTHER" id="PTHR40470">
    <property type="entry name" value="PHYTANOYL-COA DIOXYGENASE FAMILY PROTEIN (AFU_ORTHOLOGUE AFUA_2G15850)"/>
    <property type="match status" value="1"/>
</dbReference>
<accession>A0A165JCZ0</accession>
<dbReference type="Pfam" id="PF05721">
    <property type="entry name" value="PhyH"/>
    <property type="match status" value="1"/>
</dbReference>
<evidence type="ECO:0008006" key="4">
    <source>
        <dbReference type="Google" id="ProtNLM"/>
    </source>
</evidence>
<dbReference type="InterPro" id="IPR008775">
    <property type="entry name" value="Phytyl_CoA_dOase-like"/>
</dbReference>
<dbReference type="EMBL" id="KV425969">
    <property type="protein sequence ID" value="KZV94666.1"/>
    <property type="molecule type" value="Genomic_DNA"/>
</dbReference>